<feature type="transmembrane region" description="Helical" evidence="1">
    <location>
        <begin position="67"/>
        <end position="86"/>
    </location>
</feature>
<feature type="transmembrane region" description="Helical" evidence="1">
    <location>
        <begin position="207"/>
        <end position="225"/>
    </location>
</feature>
<evidence type="ECO:0000313" key="3">
    <source>
        <dbReference type="Proteomes" id="UP000037210"/>
    </source>
</evidence>
<evidence type="ECO:0000256" key="1">
    <source>
        <dbReference type="SAM" id="Phobius"/>
    </source>
</evidence>
<feature type="transmembrane region" description="Helical" evidence="1">
    <location>
        <begin position="12"/>
        <end position="29"/>
    </location>
</feature>
<sequence>MMLPLAELTYSQMESLFYSLIILSCWSWLYKGDNPLYKIAVNITLGLALSVGFKASLDTIISKSSPILTGNYGALIALVLGLMTWLRFSSATRELSYWPLAVVAGAGTAIGVKGAIGPMILAQTRTVSWHGANMLANMNEFLIWLAAITTILYFIFTIKRESYGGVLGGLSRIGFAFMAVGFGAYFGSMFLGWLTNVTGLGSSLVKYPGYFVTAIAIVLVVVDVLRGGAK</sequence>
<feature type="transmembrane region" description="Helical" evidence="1">
    <location>
        <begin position="141"/>
        <end position="158"/>
    </location>
</feature>
<organism evidence="2 3">
    <name type="scientific">miscellaneous Crenarchaeota group-15 archaeon DG-45</name>
    <dbReference type="NCBI Taxonomy" id="1685127"/>
    <lineage>
        <taxon>Archaea</taxon>
        <taxon>Candidatus Bathyarchaeota</taxon>
        <taxon>MCG-15</taxon>
    </lineage>
</organism>
<feature type="transmembrane region" description="Helical" evidence="1">
    <location>
        <begin position="36"/>
        <end position="55"/>
    </location>
</feature>
<reference evidence="2 3" key="1">
    <citation type="submission" date="2015-06" db="EMBL/GenBank/DDBJ databases">
        <title>New insights into the roles of widespread benthic archaea in carbon and nitrogen cycling.</title>
        <authorList>
            <person name="Lazar C.S."/>
            <person name="Baker B.J."/>
            <person name="Seitz K.W."/>
            <person name="Hyde A.S."/>
            <person name="Dick G.J."/>
            <person name="Hinrichs K.-U."/>
            <person name="Teske A.P."/>
        </authorList>
    </citation>
    <scope>NUCLEOTIDE SEQUENCE [LARGE SCALE GENOMIC DNA]</scope>
    <source>
        <strain evidence="2">DG-45</strain>
    </source>
</reference>
<comment type="caution">
    <text evidence="2">The sequence shown here is derived from an EMBL/GenBank/DDBJ whole genome shotgun (WGS) entry which is preliminary data.</text>
</comment>
<protein>
    <submittedName>
        <fullName evidence="2">Uncharacterized protein</fullName>
    </submittedName>
</protein>
<dbReference type="EMBL" id="LFWZ01000027">
    <property type="protein sequence ID" value="KON30577.1"/>
    <property type="molecule type" value="Genomic_DNA"/>
</dbReference>
<dbReference type="AlphaFoldDB" id="A0A0M0BPT6"/>
<feature type="transmembrane region" description="Helical" evidence="1">
    <location>
        <begin position="170"/>
        <end position="195"/>
    </location>
</feature>
<keyword evidence="1" id="KW-0812">Transmembrane</keyword>
<accession>A0A0M0BPT6</accession>
<proteinExistence type="predicted"/>
<keyword evidence="1" id="KW-0472">Membrane</keyword>
<evidence type="ECO:0000313" key="2">
    <source>
        <dbReference type="EMBL" id="KON30577.1"/>
    </source>
</evidence>
<dbReference type="Proteomes" id="UP000037210">
    <property type="component" value="Unassembled WGS sequence"/>
</dbReference>
<name>A0A0M0BPT6_9ARCH</name>
<gene>
    <name evidence="2" type="ORF">AC482_03510</name>
</gene>
<feature type="transmembrane region" description="Helical" evidence="1">
    <location>
        <begin position="98"/>
        <end position="121"/>
    </location>
</feature>
<keyword evidence="1" id="KW-1133">Transmembrane helix</keyword>